<evidence type="ECO:0000313" key="2">
    <source>
        <dbReference type="Proteomes" id="UP000003246"/>
    </source>
</evidence>
<dbReference type="EMBL" id="ACWG01000031">
    <property type="protein sequence ID" value="EFV29311.1"/>
    <property type="molecule type" value="Genomic_DNA"/>
</dbReference>
<proteinExistence type="predicted"/>
<comment type="caution">
    <text evidence="1">The sequence shown here is derived from an EMBL/GenBank/DDBJ whole genome shotgun (WGS) entry which is preliminary data.</text>
</comment>
<evidence type="ECO:0000313" key="1">
    <source>
        <dbReference type="EMBL" id="EFV29311.1"/>
    </source>
</evidence>
<dbReference type="AlphaFoldDB" id="E5X0J5"/>
<dbReference type="HOGENOM" id="CLU_3022271_0_0_10"/>
<name>E5X0J5_9BACE</name>
<protein>
    <submittedName>
        <fullName evidence="1">Uncharacterized protein</fullName>
    </submittedName>
</protein>
<gene>
    <name evidence="1" type="ORF">HMPREF1016_02431</name>
</gene>
<reference evidence="1 2" key="1">
    <citation type="submission" date="2010-10" db="EMBL/GenBank/DDBJ databases">
        <title>The Genome Sequence of Bacteroides eggerthii strain 1_2_48FAA.</title>
        <authorList>
            <consortium name="The Broad Institute Genome Sequencing Platform"/>
            <person name="Ward D."/>
            <person name="Earl A."/>
            <person name="Feldgarden M."/>
            <person name="Young S.K."/>
            <person name="Gargeya S."/>
            <person name="Zeng Q."/>
            <person name="Alvarado L."/>
            <person name="Berlin A."/>
            <person name="Bochicchio J."/>
            <person name="Chapman S.B."/>
            <person name="Chen Z."/>
            <person name="Freedman E."/>
            <person name="Gellesch M."/>
            <person name="Goldberg J."/>
            <person name="Griggs A."/>
            <person name="Gujja S."/>
            <person name="Heilman E."/>
            <person name="Heiman D."/>
            <person name="Howarth C."/>
            <person name="Mehta T."/>
            <person name="Neiman D."/>
            <person name="Pearson M."/>
            <person name="Roberts A."/>
            <person name="Saif S."/>
            <person name="Shea T."/>
            <person name="Shenoy N."/>
            <person name="Sisk P."/>
            <person name="Stolte C."/>
            <person name="Sykes S."/>
            <person name="White J."/>
            <person name="Yandava C."/>
            <person name="Allen-Vercoe E."/>
            <person name="Ambrose C."/>
            <person name="Strauss J."/>
            <person name="Daigneault M."/>
            <person name="Haas B."/>
            <person name="Nusbaum C."/>
            <person name="Birren B."/>
        </authorList>
    </citation>
    <scope>NUCLEOTIDE SEQUENCE [LARGE SCALE GENOMIC DNA]</scope>
    <source>
        <strain evidence="1 2">1_2_48FAA</strain>
    </source>
</reference>
<sequence>MKFNKYMLQVVYMSLEHYRLKEFLYYAFSLDWMRLNMSANLSILKRFAGNRYPLI</sequence>
<dbReference type="Proteomes" id="UP000003246">
    <property type="component" value="Unassembled WGS sequence"/>
</dbReference>
<organism evidence="1 2">
    <name type="scientific">Bacteroides eggerthii 1_2_48FAA</name>
    <dbReference type="NCBI Taxonomy" id="665953"/>
    <lineage>
        <taxon>Bacteria</taxon>
        <taxon>Pseudomonadati</taxon>
        <taxon>Bacteroidota</taxon>
        <taxon>Bacteroidia</taxon>
        <taxon>Bacteroidales</taxon>
        <taxon>Bacteroidaceae</taxon>
        <taxon>Bacteroides</taxon>
    </lineage>
</organism>
<accession>E5X0J5</accession>